<comment type="caution">
    <text evidence="2">The sequence shown here is derived from an EMBL/GenBank/DDBJ whole genome shotgun (WGS) entry which is preliminary data.</text>
</comment>
<protein>
    <recommendedName>
        <fullName evidence="4">Transmembrane protein</fullName>
    </recommendedName>
</protein>
<gene>
    <name evidence="2" type="ORF">GCM10009126_21050</name>
</gene>
<sequence length="194" mass="21076">MTETRSPSPPLSRKRSRLYLVLIALVFAAPMLVAGLLTLAGWQPGTKGNGEPIVPQRNFVAEKLDVQLADGHPYAWRDSKPRLTLVALPGPDCAAQCFELLTGLAKARLMLNRNQSRLRLLYLGTPPADPQRRAAMQPFWLVGSDVDGKLASFRPSAPDSLSVILVESNGTALSYYPAGFDGPGLARDLQKVIK</sequence>
<evidence type="ECO:0000313" key="3">
    <source>
        <dbReference type="Proteomes" id="UP001500657"/>
    </source>
</evidence>
<keyword evidence="1" id="KW-0472">Membrane</keyword>
<keyword evidence="1" id="KW-1133">Transmembrane helix</keyword>
<organism evidence="2 3">
    <name type="scientific">Rhodanobacter caeni</name>
    <dbReference type="NCBI Taxonomy" id="657654"/>
    <lineage>
        <taxon>Bacteria</taxon>
        <taxon>Pseudomonadati</taxon>
        <taxon>Pseudomonadota</taxon>
        <taxon>Gammaproteobacteria</taxon>
        <taxon>Lysobacterales</taxon>
        <taxon>Rhodanobacteraceae</taxon>
        <taxon>Rhodanobacter</taxon>
    </lineage>
</organism>
<dbReference type="EMBL" id="BAAAFO010000003">
    <property type="protein sequence ID" value="GAA0255664.1"/>
    <property type="molecule type" value="Genomic_DNA"/>
</dbReference>
<keyword evidence="1" id="KW-0812">Transmembrane</keyword>
<name>A0ABN0UMN0_9GAMM</name>
<proteinExistence type="predicted"/>
<evidence type="ECO:0000313" key="2">
    <source>
        <dbReference type="EMBL" id="GAA0255664.1"/>
    </source>
</evidence>
<keyword evidence="3" id="KW-1185">Reference proteome</keyword>
<evidence type="ECO:0008006" key="4">
    <source>
        <dbReference type="Google" id="ProtNLM"/>
    </source>
</evidence>
<evidence type="ECO:0000256" key="1">
    <source>
        <dbReference type="SAM" id="Phobius"/>
    </source>
</evidence>
<dbReference type="RefSeq" id="WP_343882736.1">
    <property type="nucleotide sequence ID" value="NZ_BAAAFO010000003.1"/>
</dbReference>
<dbReference type="Proteomes" id="UP001500657">
    <property type="component" value="Unassembled WGS sequence"/>
</dbReference>
<accession>A0ABN0UMN0</accession>
<reference evidence="2 3" key="1">
    <citation type="journal article" date="2019" name="Int. J. Syst. Evol. Microbiol.">
        <title>The Global Catalogue of Microorganisms (GCM) 10K type strain sequencing project: providing services to taxonomists for standard genome sequencing and annotation.</title>
        <authorList>
            <consortium name="The Broad Institute Genomics Platform"/>
            <consortium name="The Broad Institute Genome Sequencing Center for Infectious Disease"/>
            <person name="Wu L."/>
            <person name="Ma J."/>
        </authorList>
    </citation>
    <scope>NUCLEOTIDE SEQUENCE [LARGE SCALE GENOMIC DNA]</scope>
    <source>
        <strain evidence="2 3">JCM 16242</strain>
    </source>
</reference>
<feature type="transmembrane region" description="Helical" evidence="1">
    <location>
        <begin position="20"/>
        <end position="42"/>
    </location>
</feature>